<evidence type="ECO:0000313" key="2">
    <source>
        <dbReference type="Proteomes" id="UP001165960"/>
    </source>
</evidence>
<accession>A0ACC2SQ82</accession>
<sequence>MLEAKLIQGSVLKKVVDALKELVNEANFDCNDSGIQLQAMDQSHVALVSLLLRADGFDPYRCDRHLTLGISLVSLTKILKCSGNDDYITIKADDAGETLNLTFGSQKEDRISEFDLKLMSIDSDHLGIPDTKYDTVITMSSTEFMRICRDLSTISDSVTLDVSKGGIRFSTSGEHGNGSVFIKPGSSVDEDDSSTTTIRCGNPVSLKFALKYLLNFTKATPLSSTVTLSILENVPILVEYPIGDMGYLQFYLAPKIDEE</sequence>
<comment type="caution">
    <text evidence="1">The sequence shown here is derived from an EMBL/GenBank/DDBJ whole genome shotgun (WGS) entry which is preliminary data.</text>
</comment>
<dbReference type="Proteomes" id="UP001165960">
    <property type="component" value="Unassembled WGS sequence"/>
</dbReference>
<proteinExistence type="predicted"/>
<dbReference type="EMBL" id="QTSX02004476">
    <property type="protein sequence ID" value="KAJ9064422.1"/>
    <property type="molecule type" value="Genomic_DNA"/>
</dbReference>
<protein>
    <submittedName>
        <fullName evidence="1">Proliferating cell nuclear antigen</fullName>
    </submittedName>
</protein>
<reference evidence="1" key="1">
    <citation type="submission" date="2022-04" db="EMBL/GenBank/DDBJ databases">
        <title>Genome of the entomopathogenic fungus Entomophthora muscae.</title>
        <authorList>
            <person name="Elya C."/>
            <person name="Lovett B.R."/>
            <person name="Lee E."/>
            <person name="Macias A.M."/>
            <person name="Hajek A.E."/>
            <person name="De Bivort B.L."/>
            <person name="Kasson M.T."/>
            <person name="De Fine Licht H.H."/>
            <person name="Stajich J.E."/>
        </authorList>
    </citation>
    <scope>NUCLEOTIDE SEQUENCE</scope>
    <source>
        <strain evidence="1">Berkeley</strain>
    </source>
</reference>
<name>A0ACC2SQ82_9FUNG</name>
<gene>
    <name evidence="1" type="primary">POL30_2</name>
    <name evidence="1" type="ORF">DSO57_1030824</name>
</gene>
<organism evidence="1 2">
    <name type="scientific">Entomophthora muscae</name>
    <dbReference type="NCBI Taxonomy" id="34485"/>
    <lineage>
        <taxon>Eukaryota</taxon>
        <taxon>Fungi</taxon>
        <taxon>Fungi incertae sedis</taxon>
        <taxon>Zoopagomycota</taxon>
        <taxon>Entomophthoromycotina</taxon>
        <taxon>Entomophthoromycetes</taxon>
        <taxon>Entomophthorales</taxon>
        <taxon>Entomophthoraceae</taxon>
        <taxon>Entomophthora</taxon>
    </lineage>
</organism>
<keyword evidence="2" id="KW-1185">Reference proteome</keyword>
<evidence type="ECO:0000313" key="1">
    <source>
        <dbReference type="EMBL" id="KAJ9064422.1"/>
    </source>
</evidence>